<keyword evidence="3" id="KW-1185">Reference proteome</keyword>
<organism evidence="2 3">
    <name type="scientific">Sphagnum troendelagicum</name>
    <dbReference type="NCBI Taxonomy" id="128251"/>
    <lineage>
        <taxon>Eukaryota</taxon>
        <taxon>Viridiplantae</taxon>
        <taxon>Streptophyta</taxon>
        <taxon>Embryophyta</taxon>
        <taxon>Bryophyta</taxon>
        <taxon>Sphagnophytina</taxon>
        <taxon>Sphagnopsida</taxon>
        <taxon>Sphagnales</taxon>
        <taxon>Sphagnaceae</taxon>
        <taxon>Sphagnum</taxon>
    </lineage>
</organism>
<keyword evidence="1" id="KW-0812">Transmembrane</keyword>
<sequence length="322" mass="36760">MEWQVNYLDAILIPLSLVIQISYHAILFHRVRHTPLRTVIGFNQIARRIWVYSMMKDNEKKNLLAVQSLRNTIMGSTLMASTAILMSSTTGVFMTSTYFNSMSKPMLGGANDTLTSVKYMTLLFCFLFAFLCFMQSVRYLNHVNFLINVPLHIEPFSSSSSSNSATNLYNHHHQQFQQRQQQQVVQHGQVQLVENLLQQRPELQNTMHLITYDYVADVLTAACNFYTCGTRGFYFAFPLMLWLFGPVPALICCAALVPIMHFLDTVAPAVSSGDRNRDRDVLRTRDHESQVIPIISSCKYNNSSEFCKLSKVNGEFNPSQKI</sequence>
<reference evidence="2" key="1">
    <citation type="submission" date="2024-02" db="EMBL/GenBank/DDBJ databases">
        <authorList>
            <consortium name="ELIXIR-Norway"/>
            <consortium name="Elixir Norway"/>
        </authorList>
    </citation>
    <scope>NUCLEOTIDE SEQUENCE</scope>
</reference>
<dbReference type="InterPro" id="IPR006747">
    <property type="entry name" value="DUF599"/>
</dbReference>
<accession>A0ABP0TVB9</accession>
<dbReference type="EMBL" id="OZ019907">
    <property type="protein sequence ID" value="CAK9206021.1"/>
    <property type="molecule type" value="Genomic_DNA"/>
</dbReference>
<evidence type="ECO:0000313" key="2">
    <source>
        <dbReference type="EMBL" id="CAK9206021.1"/>
    </source>
</evidence>
<dbReference type="PANTHER" id="PTHR31168:SF1">
    <property type="entry name" value="DUF599 FAMILY PROTEIN"/>
    <property type="match status" value="1"/>
</dbReference>
<feature type="transmembrane region" description="Helical" evidence="1">
    <location>
        <begin position="119"/>
        <end position="137"/>
    </location>
</feature>
<evidence type="ECO:0000313" key="3">
    <source>
        <dbReference type="Proteomes" id="UP001497512"/>
    </source>
</evidence>
<evidence type="ECO:0000256" key="1">
    <source>
        <dbReference type="SAM" id="Phobius"/>
    </source>
</evidence>
<proteinExistence type="predicted"/>
<dbReference type="PANTHER" id="PTHR31168">
    <property type="entry name" value="OS02G0292800 PROTEIN"/>
    <property type="match status" value="1"/>
</dbReference>
<feature type="transmembrane region" description="Helical" evidence="1">
    <location>
        <begin position="78"/>
        <end position="99"/>
    </location>
</feature>
<dbReference type="Pfam" id="PF04654">
    <property type="entry name" value="DUF599"/>
    <property type="match status" value="1"/>
</dbReference>
<keyword evidence="1" id="KW-0472">Membrane</keyword>
<keyword evidence="1" id="KW-1133">Transmembrane helix</keyword>
<feature type="transmembrane region" description="Helical" evidence="1">
    <location>
        <begin position="6"/>
        <end position="28"/>
    </location>
</feature>
<dbReference type="Proteomes" id="UP001497512">
    <property type="component" value="Chromosome 15"/>
</dbReference>
<name>A0ABP0TVB9_9BRYO</name>
<gene>
    <name evidence="2" type="ORF">CSSPTR1EN2_LOCUS8140</name>
</gene>
<protein>
    <submittedName>
        <fullName evidence="2">Uncharacterized protein</fullName>
    </submittedName>
</protein>
<feature type="transmembrane region" description="Helical" evidence="1">
    <location>
        <begin position="239"/>
        <end position="263"/>
    </location>
</feature>